<reference evidence="1" key="1">
    <citation type="submission" date="2021-03" db="EMBL/GenBank/DDBJ databases">
        <authorList>
            <person name="Tran Van P."/>
        </authorList>
    </citation>
    <scope>NUCLEOTIDE SEQUENCE</scope>
</reference>
<evidence type="ECO:0000313" key="2">
    <source>
        <dbReference type="Proteomes" id="UP001153148"/>
    </source>
</evidence>
<name>A0ABN7PPF4_TIMPD</name>
<sequence>MLAVRSCMGLEVPISENGELLVSHKVK</sequence>
<accession>A0ABN7PPF4</accession>
<proteinExistence type="predicted"/>
<protein>
    <submittedName>
        <fullName evidence="1">Uncharacterized protein</fullName>
    </submittedName>
</protein>
<dbReference type="Proteomes" id="UP001153148">
    <property type="component" value="Unassembled WGS sequence"/>
</dbReference>
<gene>
    <name evidence="1" type="ORF">TPAB3V08_LOCUS16510</name>
</gene>
<organism evidence="1 2">
    <name type="scientific">Timema podura</name>
    <name type="common">Walking stick</name>
    <dbReference type="NCBI Taxonomy" id="61482"/>
    <lineage>
        <taxon>Eukaryota</taxon>
        <taxon>Metazoa</taxon>
        <taxon>Ecdysozoa</taxon>
        <taxon>Arthropoda</taxon>
        <taxon>Hexapoda</taxon>
        <taxon>Insecta</taxon>
        <taxon>Pterygota</taxon>
        <taxon>Neoptera</taxon>
        <taxon>Polyneoptera</taxon>
        <taxon>Phasmatodea</taxon>
        <taxon>Timematodea</taxon>
        <taxon>Timematoidea</taxon>
        <taxon>Timematidae</taxon>
        <taxon>Timema</taxon>
    </lineage>
</organism>
<keyword evidence="2" id="KW-1185">Reference proteome</keyword>
<comment type="caution">
    <text evidence="1">The sequence shown here is derived from an EMBL/GenBank/DDBJ whole genome shotgun (WGS) entry which is preliminary data.</text>
</comment>
<evidence type="ECO:0000313" key="1">
    <source>
        <dbReference type="EMBL" id="CAG2069568.1"/>
    </source>
</evidence>
<dbReference type="EMBL" id="CAJPIN010152400">
    <property type="protein sequence ID" value="CAG2069568.1"/>
    <property type="molecule type" value="Genomic_DNA"/>
</dbReference>